<dbReference type="Proteomes" id="UP000321058">
    <property type="component" value="Unassembled WGS sequence"/>
</dbReference>
<organism evidence="2 3">
    <name type="scientific">Reyranella soli</name>
    <dbReference type="NCBI Taxonomy" id="1230389"/>
    <lineage>
        <taxon>Bacteria</taxon>
        <taxon>Pseudomonadati</taxon>
        <taxon>Pseudomonadota</taxon>
        <taxon>Alphaproteobacteria</taxon>
        <taxon>Hyphomicrobiales</taxon>
        <taxon>Reyranellaceae</taxon>
        <taxon>Reyranella</taxon>
    </lineage>
</organism>
<evidence type="ECO:0008006" key="4">
    <source>
        <dbReference type="Google" id="ProtNLM"/>
    </source>
</evidence>
<dbReference type="AlphaFoldDB" id="A0A512N1L6"/>
<dbReference type="EMBL" id="BKAJ01000003">
    <property type="protein sequence ID" value="GEP52874.1"/>
    <property type="molecule type" value="Genomic_DNA"/>
</dbReference>
<reference evidence="2 3" key="1">
    <citation type="submission" date="2019-07" db="EMBL/GenBank/DDBJ databases">
        <title>Whole genome shotgun sequence of Reyranella soli NBRC 108950.</title>
        <authorList>
            <person name="Hosoyama A."/>
            <person name="Uohara A."/>
            <person name="Ohji S."/>
            <person name="Ichikawa N."/>
        </authorList>
    </citation>
    <scope>NUCLEOTIDE SEQUENCE [LARGE SCALE GENOMIC DNA]</scope>
    <source>
        <strain evidence="2 3">NBRC 108950</strain>
    </source>
</reference>
<sequence>MTPVKPALLARWACLGALVTVLAGCEGEGITAWRKDDPGGIYPAGEMSGEPAFGIGWRHRLYR</sequence>
<dbReference type="OrthoDB" id="9774458at2"/>
<dbReference type="PROSITE" id="PS51257">
    <property type="entry name" value="PROKAR_LIPOPROTEIN"/>
    <property type="match status" value="1"/>
</dbReference>
<dbReference type="RefSeq" id="WP_147144956.1">
    <property type="nucleotide sequence ID" value="NZ_BKAJ01000003.1"/>
</dbReference>
<proteinExistence type="predicted"/>
<keyword evidence="1" id="KW-0732">Signal</keyword>
<name>A0A512N1L6_9HYPH</name>
<protein>
    <recommendedName>
        <fullName evidence="4">Lipoprotein</fullName>
    </recommendedName>
</protein>
<feature type="chain" id="PRO_5022028368" description="Lipoprotein" evidence="1">
    <location>
        <begin position="24"/>
        <end position="63"/>
    </location>
</feature>
<evidence type="ECO:0000313" key="2">
    <source>
        <dbReference type="EMBL" id="GEP52874.1"/>
    </source>
</evidence>
<evidence type="ECO:0000313" key="3">
    <source>
        <dbReference type="Proteomes" id="UP000321058"/>
    </source>
</evidence>
<comment type="caution">
    <text evidence="2">The sequence shown here is derived from an EMBL/GenBank/DDBJ whole genome shotgun (WGS) entry which is preliminary data.</text>
</comment>
<feature type="signal peptide" evidence="1">
    <location>
        <begin position="1"/>
        <end position="23"/>
    </location>
</feature>
<keyword evidence="3" id="KW-1185">Reference proteome</keyword>
<evidence type="ECO:0000256" key="1">
    <source>
        <dbReference type="SAM" id="SignalP"/>
    </source>
</evidence>
<gene>
    <name evidence="2" type="ORF">RSO01_00400</name>
</gene>
<accession>A0A512N1L6</accession>